<sequence>MEAPGCRCKADGISDIRARLGGARRAGHRRHGTPGEDTMPGMTIDGYELNYAESGVGEPLVLVHGTLGDQRYWAPQMATLGRHYRVLALSMRHCWPGDWPDQGGDFTIDRHVADVAGFIRGLGAGPVRLVGHSRGGHIAFRVAERHPELVRALVLAEPGGELDESLGGKPAAAGQAGAFAEGAALIEAGDTEGGLRRIAEHTGGPGAWEKRGSDRKQMNRDNARTLLGQRHERRSPYSRAAAERITAPTLLVVGGQTLPNFVANADALERHVKGCERVMIPDAAHAMSQDNPAAFDAAVLAFLERH</sequence>
<dbReference type="Proteomes" id="UP000295096">
    <property type="component" value="Unassembled WGS sequence"/>
</dbReference>
<feature type="region of interest" description="Disordered" evidence="1">
    <location>
        <begin position="21"/>
        <end position="40"/>
    </location>
</feature>
<dbReference type="OrthoDB" id="9780765at2"/>
<evidence type="ECO:0000313" key="3">
    <source>
        <dbReference type="EMBL" id="TDH64530.1"/>
    </source>
</evidence>
<comment type="caution">
    <text evidence="3">The sequence shown here is derived from an EMBL/GenBank/DDBJ whole genome shotgun (WGS) entry which is preliminary data.</text>
</comment>
<evidence type="ECO:0000256" key="1">
    <source>
        <dbReference type="SAM" id="MobiDB-lite"/>
    </source>
</evidence>
<name>A0A4R5QLX1_9PROT</name>
<organism evidence="3 4">
    <name type="scientific">Dankookia rubra</name>
    <dbReference type="NCBI Taxonomy" id="1442381"/>
    <lineage>
        <taxon>Bacteria</taxon>
        <taxon>Pseudomonadati</taxon>
        <taxon>Pseudomonadota</taxon>
        <taxon>Alphaproteobacteria</taxon>
        <taxon>Acetobacterales</taxon>
        <taxon>Roseomonadaceae</taxon>
        <taxon>Dankookia</taxon>
    </lineage>
</organism>
<dbReference type="PANTHER" id="PTHR43194:SF2">
    <property type="entry name" value="PEROXISOMAL MEMBRANE PROTEIN LPX1"/>
    <property type="match status" value="1"/>
</dbReference>
<dbReference type="AlphaFoldDB" id="A0A4R5QLX1"/>
<reference evidence="3 4" key="1">
    <citation type="journal article" date="2016" name="J. Microbiol.">
        <title>Dankookia rubra gen. nov., sp. nov., an alphaproteobacterium isolated from sediment of a shallow stream.</title>
        <authorList>
            <person name="Kim W.H."/>
            <person name="Kim D.H."/>
            <person name="Kang K."/>
            <person name="Ahn T.Y."/>
        </authorList>
    </citation>
    <scope>NUCLEOTIDE SEQUENCE [LARGE SCALE GENOMIC DNA]</scope>
    <source>
        <strain evidence="3 4">JCM30602</strain>
    </source>
</reference>
<dbReference type="InterPro" id="IPR029058">
    <property type="entry name" value="AB_hydrolase_fold"/>
</dbReference>
<proteinExistence type="predicted"/>
<keyword evidence="3" id="KW-0378">Hydrolase</keyword>
<dbReference type="GO" id="GO:0016787">
    <property type="term" value="F:hydrolase activity"/>
    <property type="evidence" value="ECO:0007669"/>
    <property type="project" value="UniProtKB-KW"/>
</dbReference>
<dbReference type="EMBL" id="SMSJ01000001">
    <property type="protein sequence ID" value="TDH64530.1"/>
    <property type="molecule type" value="Genomic_DNA"/>
</dbReference>
<dbReference type="InterPro" id="IPR000073">
    <property type="entry name" value="AB_hydrolase_1"/>
</dbReference>
<feature type="domain" description="AB hydrolase-1" evidence="2">
    <location>
        <begin position="59"/>
        <end position="288"/>
    </location>
</feature>
<dbReference type="Pfam" id="PF00561">
    <property type="entry name" value="Abhydrolase_1"/>
    <property type="match status" value="1"/>
</dbReference>
<dbReference type="Gene3D" id="3.40.50.1820">
    <property type="entry name" value="alpha/beta hydrolase"/>
    <property type="match status" value="1"/>
</dbReference>
<protein>
    <submittedName>
        <fullName evidence="3">Alpha/beta hydrolase</fullName>
    </submittedName>
</protein>
<keyword evidence="4" id="KW-1185">Reference proteome</keyword>
<dbReference type="InterPro" id="IPR050228">
    <property type="entry name" value="Carboxylesterase_BioH"/>
</dbReference>
<gene>
    <name evidence="3" type="ORF">E2C06_00875</name>
</gene>
<evidence type="ECO:0000313" key="4">
    <source>
        <dbReference type="Proteomes" id="UP000295096"/>
    </source>
</evidence>
<accession>A0A4R5QLX1</accession>
<evidence type="ECO:0000259" key="2">
    <source>
        <dbReference type="Pfam" id="PF00561"/>
    </source>
</evidence>
<dbReference type="SUPFAM" id="SSF53474">
    <property type="entry name" value="alpha/beta-Hydrolases"/>
    <property type="match status" value="1"/>
</dbReference>
<dbReference type="PANTHER" id="PTHR43194">
    <property type="entry name" value="HYDROLASE ALPHA/BETA FOLD FAMILY"/>
    <property type="match status" value="1"/>
</dbReference>